<keyword evidence="1" id="KW-0472">Membrane</keyword>
<gene>
    <name evidence="2" type="ORF">F8M41_020229</name>
</gene>
<organism evidence="2 3">
    <name type="scientific">Gigaspora margarita</name>
    <dbReference type="NCBI Taxonomy" id="4874"/>
    <lineage>
        <taxon>Eukaryota</taxon>
        <taxon>Fungi</taxon>
        <taxon>Fungi incertae sedis</taxon>
        <taxon>Mucoromycota</taxon>
        <taxon>Glomeromycotina</taxon>
        <taxon>Glomeromycetes</taxon>
        <taxon>Diversisporales</taxon>
        <taxon>Gigasporaceae</taxon>
        <taxon>Gigaspora</taxon>
    </lineage>
</organism>
<feature type="transmembrane region" description="Helical" evidence="1">
    <location>
        <begin position="46"/>
        <end position="63"/>
    </location>
</feature>
<dbReference type="EMBL" id="WTPW01000550">
    <property type="protein sequence ID" value="KAF0500613.1"/>
    <property type="molecule type" value="Genomic_DNA"/>
</dbReference>
<keyword evidence="1" id="KW-1133">Transmembrane helix</keyword>
<accession>A0A8H4AIT3</accession>
<comment type="caution">
    <text evidence="2">The sequence shown here is derived from an EMBL/GenBank/DDBJ whole genome shotgun (WGS) entry which is preliminary data.</text>
</comment>
<dbReference type="OrthoDB" id="2479036at2759"/>
<dbReference type="Proteomes" id="UP000439903">
    <property type="component" value="Unassembled WGS sequence"/>
</dbReference>
<evidence type="ECO:0000313" key="3">
    <source>
        <dbReference type="Proteomes" id="UP000439903"/>
    </source>
</evidence>
<evidence type="ECO:0000313" key="2">
    <source>
        <dbReference type="EMBL" id="KAF0500613.1"/>
    </source>
</evidence>
<name>A0A8H4AIT3_GIGMA</name>
<keyword evidence="1" id="KW-0812">Transmembrane</keyword>
<keyword evidence="3" id="KW-1185">Reference proteome</keyword>
<evidence type="ECO:0000256" key="1">
    <source>
        <dbReference type="SAM" id="Phobius"/>
    </source>
</evidence>
<protein>
    <submittedName>
        <fullName evidence="2">Uncharacterized protein</fullName>
    </submittedName>
</protein>
<proteinExistence type="predicted"/>
<dbReference type="AlphaFoldDB" id="A0A8H4AIT3"/>
<reference evidence="2 3" key="1">
    <citation type="journal article" date="2019" name="Environ. Microbiol.">
        <title>At the nexus of three kingdoms: the genome of the mycorrhizal fungus Gigaspora margarita provides insights into plant, endobacterial and fungal interactions.</title>
        <authorList>
            <person name="Venice F."/>
            <person name="Ghignone S."/>
            <person name="Salvioli di Fossalunga A."/>
            <person name="Amselem J."/>
            <person name="Novero M."/>
            <person name="Xianan X."/>
            <person name="Sedzielewska Toro K."/>
            <person name="Morin E."/>
            <person name="Lipzen A."/>
            <person name="Grigoriev I.V."/>
            <person name="Henrissat B."/>
            <person name="Martin F.M."/>
            <person name="Bonfante P."/>
        </authorList>
    </citation>
    <scope>NUCLEOTIDE SEQUENCE [LARGE SCALE GENOMIC DNA]</scope>
    <source>
        <strain evidence="2 3">BEG34</strain>
    </source>
</reference>
<sequence length="270" mass="32043">MKTFDTVKMIPDLLVYKILPLGEGTFAERRAKQNAKSSILKYLKESLNLFLYCITFGFVFSMADPLGGTKDWKILNEDDYKNSLRVLNESEELKSALQAKNEDFGPMIMNALVDYAEKFKLIQERDKSRLGETDLSYLLRGVDSYQYWEMRDNYLSNENKSLMARNFRFFQKKFEKLSLRDMANEEKYDEDNKENDKIFSNNIESQFHIMKTPPHGDEMDMEEPYNINYENDYIRNIQNIPVTTNLIEYSKWLKSLQQDLKQEQFKNFIS</sequence>